<feature type="region of interest" description="Disordered" evidence="1">
    <location>
        <begin position="453"/>
        <end position="493"/>
    </location>
</feature>
<accession>A0A0M3J3F3</accession>
<feature type="compositionally biased region" description="Low complexity" evidence="1">
    <location>
        <begin position="51"/>
        <end position="61"/>
    </location>
</feature>
<evidence type="ECO:0000313" key="3">
    <source>
        <dbReference type="Proteomes" id="UP000267096"/>
    </source>
</evidence>
<feature type="compositionally biased region" description="Low complexity" evidence="1">
    <location>
        <begin position="293"/>
        <end position="310"/>
    </location>
</feature>
<keyword evidence="3" id="KW-1185">Reference proteome</keyword>
<dbReference type="Proteomes" id="UP000267096">
    <property type="component" value="Unassembled WGS sequence"/>
</dbReference>
<reference evidence="2 3" key="2">
    <citation type="submission" date="2018-11" db="EMBL/GenBank/DDBJ databases">
        <authorList>
            <consortium name="Pathogen Informatics"/>
        </authorList>
    </citation>
    <scope>NUCLEOTIDE SEQUENCE [LARGE SCALE GENOMIC DNA]</scope>
</reference>
<evidence type="ECO:0000313" key="2">
    <source>
        <dbReference type="EMBL" id="VDK19463.1"/>
    </source>
</evidence>
<feature type="compositionally biased region" description="Low complexity" evidence="1">
    <location>
        <begin position="218"/>
        <end position="230"/>
    </location>
</feature>
<feature type="region of interest" description="Disordered" evidence="1">
    <location>
        <begin position="352"/>
        <end position="436"/>
    </location>
</feature>
<dbReference type="WBParaSite" id="ASIM_0000206601-mRNA-1">
    <property type="protein sequence ID" value="ASIM_0000206601-mRNA-1"/>
    <property type="gene ID" value="ASIM_0000206601"/>
</dbReference>
<feature type="compositionally biased region" description="Low complexity" evidence="1">
    <location>
        <begin position="182"/>
        <end position="211"/>
    </location>
</feature>
<feature type="region of interest" description="Disordered" evidence="1">
    <location>
        <begin position="38"/>
        <end position="257"/>
    </location>
</feature>
<feature type="compositionally biased region" description="Basic and acidic residues" evidence="1">
    <location>
        <begin position="92"/>
        <end position="104"/>
    </location>
</feature>
<evidence type="ECO:0000313" key="4">
    <source>
        <dbReference type="WBParaSite" id="ASIM_0000206601-mRNA-1"/>
    </source>
</evidence>
<feature type="region of interest" description="Disordered" evidence="1">
    <location>
        <begin position="293"/>
        <end position="321"/>
    </location>
</feature>
<feature type="compositionally biased region" description="Basic and acidic residues" evidence="1">
    <location>
        <begin position="464"/>
        <end position="478"/>
    </location>
</feature>
<feature type="compositionally biased region" description="Polar residues" evidence="1">
    <location>
        <begin position="380"/>
        <end position="412"/>
    </location>
</feature>
<name>A0A0M3J3F3_ANISI</name>
<protein>
    <submittedName>
        <fullName evidence="4">HECT-type E3 ubiquitin transferase</fullName>
    </submittedName>
</protein>
<reference evidence="4" key="1">
    <citation type="submission" date="2017-02" db="UniProtKB">
        <authorList>
            <consortium name="WormBaseParasite"/>
        </authorList>
    </citation>
    <scope>IDENTIFICATION</scope>
</reference>
<gene>
    <name evidence="2" type="ORF">ASIM_LOCUS1934</name>
</gene>
<feature type="compositionally biased region" description="Basic and acidic residues" evidence="1">
    <location>
        <begin position="354"/>
        <end position="369"/>
    </location>
</feature>
<organism evidence="4">
    <name type="scientific">Anisakis simplex</name>
    <name type="common">Herring worm</name>
    <dbReference type="NCBI Taxonomy" id="6269"/>
    <lineage>
        <taxon>Eukaryota</taxon>
        <taxon>Metazoa</taxon>
        <taxon>Ecdysozoa</taxon>
        <taxon>Nematoda</taxon>
        <taxon>Chromadorea</taxon>
        <taxon>Rhabditida</taxon>
        <taxon>Spirurina</taxon>
        <taxon>Ascaridomorpha</taxon>
        <taxon>Ascaridoidea</taxon>
        <taxon>Anisakidae</taxon>
        <taxon>Anisakis</taxon>
        <taxon>Anisakis simplex complex</taxon>
    </lineage>
</organism>
<dbReference type="AlphaFoldDB" id="A0A0M3J3F3"/>
<evidence type="ECO:0000256" key="1">
    <source>
        <dbReference type="SAM" id="MobiDB-lite"/>
    </source>
</evidence>
<sequence>MPYERQHKTLESGNISETLEKLPAQAIQRLDSLTKSLEQSLETAVQRSHSRSNSSITSSKSRGTRKDALSDGVAGRGRKSETFATIGTEPATGRDEASRSKRSTEGASFTGGMSGTRSGGSAESSEDTDASCPGDIEDIFLGRNVETKRLPSKKQLNSHQSRRYTPKSGQSQEYRERSNTNSSSLVGEPPSLLPSSLPTSLLSSSTPLSTDLSDKSSKSSNLAKSKSTSSAFRRQTSKSTANSLSTSSSTAPSNRSRISYHYEIPLNTAPKQAPTCAAEVTPTNDKMRTAVTSVSSNVSNNGSYSSGFSSTRNLKSKPKSSFGARTFSLKAQNSGKSGPTEAISIRPLQKLYKQRADSSKQGDDQDSFKKGLGHPDGFLKQQSGHASSVDSSCTNISSNMNTPVQKKSQTSASSTPRSYREERRRQRAASGRVSALHSALANDMPSLFDEHIQTSRSPGQLTAEKLHENSLRAVASDRNHHHLSQERLAPGAG</sequence>
<dbReference type="EMBL" id="UYRR01002331">
    <property type="protein sequence ID" value="VDK19463.1"/>
    <property type="molecule type" value="Genomic_DNA"/>
</dbReference>
<proteinExistence type="predicted"/>
<feature type="compositionally biased region" description="Low complexity" evidence="1">
    <location>
        <begin position="237"/>
        <end position="257"/>
    </location>
</feature>